<proteinExistence type="predicted"/>
<organism evidence="2 3">
    <name type="scientific">Mycolicibacter terrae</name>
    <dbReference type="NCBI Taxonomy" id="1788"/>
    <lineage>
        <taxon>Bacteria</taxon>
        <taxon>Bacillati</taxon>
        <taxon>Actinomycetota</taxon>
        <taxon>Actinomycetes</taxon>
        <taxon>Mycobacteriales</taxon>
        <taxon>Mycobacteriaceae</taxon>
        <taxon>Mycolicibacter</taxon>
    </lineage>
</organism>
<name>A0AAD1HZ64_9MYCO</name>
<feature type="compositionally biased region" description="Polar residues" evidence="1">
    <location>
        <begin position="74"/>
        <end position="83"/>
    </location>
</feature>
<dbReference type="Proteomes" id="UP000467636">
    <property type="component" value="Chromosome"/>
</dbReference>
<evidence type="ECO:0000256" key="1">
    <source>
        <dbReference type="SAM" id="MobiDB-lite"/>
    </source>
</evidence>
<evidence type="ECO:0000313" key="2">
    <source>
        <dbReference type="EMBL" id="BBX23463.1"/>
    </source>
</evidence>
<dbReference type="EMBL" id="AP022564">
    <property type="protein sequence ID" value="BBX23463.1"/>
    <property type="molecule type" value="Genomic_DNA"/>
</dbReference>
<dbReference type="AlphaFoldDB" id="A0AAD1HZ64"/>
<feature type="region of interest" description="Disordered" evidence="1">
    <location>
        <begin position="62"/>
        <end position="83"/>
    </location>
</feature>
<gene>
    <name evidence="2" type="ORF">MTER_28740</name>
</gene>
<protein>
    <submittedName>
        <fullName evidence="2">Uncharacterized protein</fullName>
    </submittedName>
</protein>
<accession>A0AAD1HZ64</accession>
<evidence type="ECO:0000313" key="3">
    <source>
        <dbReference type="Proteomes" id="UP000467636"/>
    </source>
</evidence>
<sequence>MSGPPEIVSGTPGSLTPAGAVAVTRIPFRVISTLAPSGPITADGDTVGEGDDETVGVAIDSATRFPDEQPVSPEASNTTVSAT</sequence>
<keyword evidence="3" id="KW-1185">Reference proteome</keyword>
<reference evidence="2 3" key="1">
    <citation type="journal article" date="2019" name="Emerg. Microbes Infect.">
        <title>Comprehensive subspecies identification of 175 nontuberculous mycobacteria species based on 7547 genomic profiles.</title>
        <authorList>
            <person name="Matsumoto Y."/>
            <person name="Kinjo T."/>
            <person name="Motooka D."/>
            <person name="Nabeya D."/>
            <person name="Jung N."/>
            <person name="Uechi K."/>
            <person name="Horii T."/>
            <person name="Iida T."/>
            <person name="Fujita J."/>
            <person name="Nakamura S."/>
        </authorList>
    </citation>
    <scope>NUCLEOTIDE SEQUENCE [LARGE SCALE GENOMIC DNA]</scope>
    <source>
        <strain evidence="2 3">JCM 12143</strain>
    </source>
</reference>